<feature type="region of interest" description="Disordered" evidence="2">
    <location>
        <begin position="207"/>
        <end position="265"/>
    </location>
</feature>
<dbReference type="EMBL" id="JALJOT010000014">
    <property type="protein sequence ID" value="KAK9903423.1"/>
    <property type="molecule type" value="Genomic_DNA"/>
</dbReference>
<dbReference type="PROSITE" id="PS51840">
    <property type="entry name" value="C2_NT"/>
    <property type="match status" value="1"/>
</dbReference>
<name>A0ABR2YEE0_9CHLO</name>
<dbReference type="InterPro" id="IPR019448">
    <property type="entry name" value="NT-C2"/>
</dbReference>
<feature type="region of interest" description="Disordered" evidence="2">
    <location>
        <begin position="519"/>
        <end position="555"/>
    </location>
</feature>
<evidence type="ECO:0000256" key="2">
    <source>
        <dbReference type="SAM" id="MobiDB-lite"/>
    </source>
</evidence>
<feature type="coiled-coil region" evidence="1">
    <location>
        <begin position="395"/>
        <end position="457"/>
    </location>
</feature>
<evidence type="ECO:0000313" key="4">
    <source>
        <dbReference type="EMBL" id="KAK9903423.1"/>
    </source>
</evidence>
<proteinExistence type="predicted"/>
<organism evidence="4 5">
    <name type="scientific">Coccomyxa subellipsoidea</name>
    <dbReference type="NCBI Taxonomy" id="248742"/>
    <lineage>
        <taxon>Eukaryota</taxon>
        <taxon>Viridiplantae</taxon>
        <taxon>Chlorophyta</taxon>
        <taxon>core chlorophytes</taxon>
        <taxon>Trebouxiophyceae</taxon>
        <taxon>Trebouxiophyceae incertae sedis</taxon>
        <taxon>Coccomyxaceae</taxon>
        <taxon>Coccomyxa</taxon>
    </lineage>
</organism>
<feature type="domain" description="C2 NT-type" evidence="3">
    <location>
        <begin position="14"/>
        <end position="157"/>
    </location>
</feature>
<accession>A0ABR2YEE0</accession>
<dbReference type="Proteomes" id="UP001491310">
    <property type="component" value="Unassembled WGS sequence"/>
</dbReference>
<evidence type="ECO:0000259" key="3">
    <source>
        <dbReference type="PROSITE" id="PS51840"/>
    </source>
</evidence>
<evidence type="ECO:0000256" key="1">
    <source>
        <dbReference type="SAM" id="Coils"/>
    </source>
</evidence>
<evidence type="ECO:0000313" key="5">
    <source>
        <dbReference type="Proteomes" id="UP001491310"/>
    </source>
</evidence>
<gene>
    <name evidence="4" type="ORF">WJX75_005200</name>
</gene>
<dbReference type="Pfam" id="PF10358">
    <property type="entry name" value="NT-C2"/>
    <property type="match status" value="1"/>
</dbReference>
<protein>
    <recommendedName>
        <fullName evidence="3">C2 NT-type domain-containing protein</fullName>
    </recommendedName>
</protein>
<comment type="caution">
    <text evidence="4">The sequence shown here is derived from an EMBL/GenBank/DDBJ whole genome shotgun (WGS) entry which is preliminary data.</text>
</comment>
<keyword evidence="5" id="KW-1185">Reference proteome</keyword>
<reference evidence="4 5" key="1">
    <citation type="journal article" date="2024" name="Nat. Commun.">
        <title>Phylogenomics reveals the evolutionary origins of lichenization in chlorophyte algae.</title>
        <authorList>
            <person name="Puginier C."/>
            <person name="Libourel C."/>
            <person name="Otte J."/>
            <person name="Skaloud P."/>
            <person name="Haon M."/>
            <person name="Grisel S."/>
            <person name="Petersen M."/>
            <person name="Berrin J.G."/>
            <person name="Delaux P.M."/>
            <person name="Dal Grande F."/>
            <person name="Keller J."/>
        </authorList>
    </citation>
    <scope>NUCLEOTIDE SEQUENCE [LARGE SCALE GENOMIC DNA]</scope>
    <source>
        <strain evidence="4 5">SAG 216-7</strain>
    </source>
</reference>
<keyword evidence="1" id="KW-0175">Coiled coil</keyword>
<sequence length="587" mass="63916">MVSSVGRRFLDAKQKLKGRQPLRFQLELIPYFAEGVPSNIKKASFLWQRGPKLQVTDLVEKATDGIVHWDQVLKQTSTMYRDGNDFAQKEYSFKLQGVKGEGKDEKPTTFAKTQIDLAAYCSCETSGTRELIVELRPSGRLHVGVVATWLKNSAPEQDSLTDLSYLSLGPSGPSSTLTGDQDLSGFDENSTALKALHGSPQKRVAFSQSLSMPAPRRTAAAGPSTADRGLRSAKSFAPSLGSDTVLGTPALQRTSMPPLQVDTPKSFAGFQTIPLEENELITPTIPRKTRGDLRVNLHHRSKSEPVTPDAFMSIPEDELCTPTERRSADLEEAYSTLLSSESEDEAAGPVASVRRWWTGKKPKRPHSELYSPRAEDAQAAATAAELEAIYRETDVDSLRARCKALMEERNAALRQCTQLQHKVLCMDRNVESLELAKRGMQDRLAVSEDRLMRLTRNDTMTSLVQAKLKLAQTDYSNLELQARPFPSYLTALIPAHRAFHEDQDGPVIMSCLTFGSGGSGRPKQLPTAASLPARPTAPSPSLPEPGDSTGGSGELNEVAGAEVAVNGGLMERAEMVVLPVSTAISVA</sequence>